<keyword evidence="3 7" id="KW-0067">ATP-binding</keyword>
<comment type="subunit">
    <text evidence="7">Homodimer.</text>
</comment>
<dbReference type="EMBL" id="SEOL01000008">
    <property type="protein sequence ID" value="MBL0849273.1"/>
    <property type="molecule type" value="Genomic_DNA"/>
</dbReference>
<keyword evidence="7" id="KW-0963">Cytoplasm</keyword>
<sequence>MSEFKSDFLNILSERGLIYQISNPQELDDLFCKTTVTAYIGYDPTASSLHVGHLTQLMMLHWLQETGHRPISLMGGGTSMIGDPSFKDEARKMMSPGEIKQNILAVQEIFSCFLKYGDGPTDALMLNNAQWLSEIHYIDFLREVGRHFSVNRMLSFDSVRLRLQREQSLSFLEFNYMVLQAYDFVQLAKNYDCRLQMGGSDQWGNIICGIDLGDRLETKKLFALTSPLLTTSSGVKMGKTVSGAIWLNHQRTSVYHFWQYWRNVADTDVVRFLKILTTLPIDEIDKISKLDGKEINEAKIILATEITARVHGRPAAEKAALTAIEVFDKGINSCDLPTILISKNEISAKIGILTLIVKAGFASSNSGARRHIQGRAIKINDQVILDDKMYLGIEHCNVDGIIKISCGKKDHAIFRICD</sequence>
<feature type="binding site" evidence="7">
    <location>
        <position position="176"/>
    </location>
    <ligand>
        <name>L-tyrosine</name>
        <dbReference type="ChEBI" id="CHEBI:58315"/>
    </ligand>
</feature>
<feature type="binding site" evidence="7">
    <location>
        <position position="39"/>
    </location>
    <ligand>
        <name>L-tyrosine</name>
        <dbReference type="ChEBI" id="CHEBI:58315"/>
    </ligand>
</feature>
<dbReference type="GO" id="GO:0006437">
    <property type="term" value="P:tyrosyl-tRNA aminoacylation"/>
    <property type="evidence" value="ECO:0007669"/>
    <property type="project" value="UniProtKB-UniRule"/>
</dbReference>
<dbReference type="Pfam" id="PF00579">
    <property type="entry name" value="tRNA-synt_1b"/>
    <property type="match status" value="1"/>
</dbReference>
<evidence type="ECO:0000256" key="8">
    <source>
        <dbReference type="PROSITE-ProRule" id="PRU00182"/>
    </source>
</evidence>
<dbReference type="GO" id="GO:0005524">
    <property type="term" value="F:ATP binding"/>
    <property type="evidence" value="ECO:0007669"/>
    <property type="project" value="UniProtKB-UniRule"/>
</dbReference>
<dbReference type="CDD" id="cd00805">
    <property type="entry name" value="TyrRS_core"/>
    <property type="match status" value="1"/>
</dbReference>
<comment type="function">
    <text evidence="7">Catalyzes the attachment of tyrosine to tRNA(Tyr) in a two-step reaction: tyrosine is first activated by ATP to form Tyr-AMP and then transferred to the acceptor end of tRNA(Tyr).</text>
</comment>
<dbReference type="GO" id="GO:0003723">
    <property type="term" value="F:RNA binding"/>
    <property type="evidence" value="ECO:0007669"/>
    <property type="project" value="UniProtKB-KW"/>
</dbReference>
<comment type="caution">
    <text evidence="9">The sequence shown here is derived from an EMBL/GenBank/DDBJ whole genome shotgun (WGS) entry which is preliminary data.</text>
</comment>
<comment type="catalytic activity">
    <reaction evidence="6 7">
        <text>tRNA(Tyr) + L-tyrosine + ATP = L-tyrosyl-tRNA(Tyr) + AMP + diphosphate + H(+)</text>
        <dbReference type="Rhea" id="RHEA:10220"/>
        <dbReference type="Rhea" id="RHEA-COMP:9706"/>
        <dbReference type="Rhea" id="RHEA-COMP:9707"/>
        <dbReference type="ChEBI" id="CHEBI:15378"/>
        <dbReference type="ChEBI" id="CHEBI:30616"/>
        <dbReference type="ChEBI" id="CHEBI:33019"/>
        <dbReference type="ChEBI" id="CHEBI:58315"/>
        <dbReference type="ChEBI" id="CHEBI:78442"/>
        <dbReference type="ChEBI" id="CHEBI:78536"/>
        <dbReference type="ChEBI" id="CHEBI:456215"/>
        <dbReference type="EC" id="6.1.1.1"/>
    </reaction>
</comment>
<dbReference type="InterPro" id="IPR036986">
    <property type="entry name" value="S4_RNA-bd_sf"/>
</dbReference>
<evidence type="ECO:0000256" key="7">
    <source>
        <dbReference type="HAMAP-Rule" id="MF_02006"/>
    </source>
</evidence>
<evidence type="ECO:0000313" key="10">
    <source>
        <dbReference type="Proteomes" id="UP000736856"/>
    </source>
</evidence>
<dbReference type="EC" id="6.1.1.1" evidence="7"/>
<evidence type="ECO:0000256" key="5">
    <source>
        <dbReference type="ARBA" id="ARBA00023146"/>
    </source>
</evidence>
<dbReference type="SUPFAM" id="SSF52374">
    <property type="entry name" value="Nucleotidylyl transferase"/>
    <property type="match status" value="1"/>
</dbReference>
<dbReference type="PANTHER" id="PTHR11766:SF0">
    <property type="entry name" value="TYROSINE--TRNA LIGASE, MITOCHONDRIAL"/>
    <property type="match status" value="1"/>
</dbReference>
<comment type="subcellular location">
    <subcellularLocation>
        <location evidence="7">Cytoplasm</location>
    </subcellularLocation>
</comment>
<dbReference type="PRINTS" id="PR01040">
    <property type="entry name" value="TRNASYNTHTYR"/>
</dbReference>
<comment type="similarity">
    <text evidence="7">Belongs to the class-I aminoacyl-tRNA synthetase family. TyrS type 1 subfamily.</text>
</comment>
<dbReference type="Gene3D" id="3.10.290.10">
    <property type="entry name" value="RNA-binding S4 domain"/>
    <property type="match status" value="1"/>
</dbReference>
<dbReference type="Gene3D" id="3.40.50.620">
    <property type="entry name" value="HUPs"/>
    <property type="match status" value="1"/>
</dbReference>
<organism evidence="9 10">
    <name type="scientific">Candidatus Liberibacter ctenarytainae</name>
    <dbReference type="NCBI Taxonomy" id="2020335"/>
    <lineage>
        <taxon>Bacteria</taxon>
        <taxon>Pseudomonadati</taxon>
        <taxon>Pseudomonadota</taxon>
        <taxon>Alphaproteobacteria</taxon>
        <taxon>Hyphomicrobiales</taxon>
        <taxon>Rhizobiaceae</taxon>
        <taxon>Liberibacter</taxon>
    </lineage>
</organism>
<dbReference type="Gene3D" id="1.10.240.10">
    <property type="entry name" value="Tyrosyl-Transfer RNA Synthetase"/>
    <property type="match status" value="1"/>
</dbReference>
<dbReference type="PROSITE" id="PS50889">
    <property type="entry name" value="S4"/>
    <property type="match status" value="1"/>
</dbReference>
<dbReference type="InterPro" id="IPR014729">
    <property type="entry name" value="Rossmann-like_a/b/a_fold"/>
</dbReference>
<dbReference type="InterPro" id="IPR002307">
    <property type="entry name" value="Tyr-tRNA-ligase"/>
</dbReference>
<keyword evidence="2 7" id="KW-0547">Nucleotide-binding</keyword>
<dbReference type="Proteomes" id="UP000736856">
    <property type="component" value="Unassembled WGS sequence"/>
</dbReference>
<dbReference type="InterPro" id="IPR024107">
    <property type="entry name" value="Tyr-tRNA-ligase_bac_1"/>
</dbReference>
<dbReference type="SUPFAM" id="SSF55174">
    <property type="entry name" value="Alpha-L RNA-binding motif"/>
    <property type="match status" value="1"/>
</dbReference>
<dbReference type="GO" id="GO:0005829">
    <property type="term" value="C:cytosol"/>
    <property type="evidence" value="ECO:0007669"/>
    <property type="project" value="TreeGrafter"/>
</dbReference>
<protein>
    <recommendedName>
        <fullName evidence="7">Tyrosine--tRNA ligase</fullName>
        <ecNumber evidence="7">6.1.1.1</ecNumber>
    </recommendedName>
    <alternativeName>
        <fullName evidence="7">Tyrosyl-tRNA synthetase</fullName>
        <shortName evidence="7">TyrRS</shortName>
    </alternativeName>
</protein>
<proteinExistence type="inferred from homology"/>
<evidence type="ECO:0000313" key="9">
    <source>
        <dbReference type="EMBL" id="MBL0849273.1"/>
    </source>
</evidence>
<feature type="binding site" evidence="7">
    <location>
        <position position="180"/>
    </location>
    <ligand>
        <name>L-tyrosine</name>
        <dbReference type="ChEBI" id="CHEBI:58315"/>
    </ligand>
</feature>
<dbReference type="InterPro" id="IPR024088">
    <property type="entry name" value="Tyr-tRNA-ligase_bac-type"/>
</dbReference>
<gene>
    <name evidence="7" type="primary">tyrS</name>
    <name evidence="9" type="ORF">EU981_04280</name>
</gene>
<evidence type="ECO:0000256" key="4">
    <source>
        <dbReference type="ARBA" id="ARBA00022917"/>
    </source>
</evidence>
<accession>A0A937AD25</accession>
<name>A0A937AD25_9HYPH</name>
<keyword evidence="5 7" id="KW-0030">Aminoacyl-tRNA synthetase</keyword>
<dbReference type="PANTHER" id="PTHR11766">
    <property type="entry name" value="TYROSYL-TRNA SYNTHETASE"/>
    <property type="match status" value="1"/>
</dbReference>
<dbReference type="CDD" id="cd00165">
    <property type="entry name" value="S4"/>
    <property type="match status" value="1"/>
</dbReference>
<evidence type="ECO:0000256" key="6">
    <source>
        <dbReference type="ARBA" id="ARBA00048248"/>
    </source>
</evidence>
<dbReference type="FunFam" id="1.10.240.10:FF:000001">
    <property type="entry name" value="Tyrosine--tRNA ligase"/>
    <property type="match status" value="1"/>
</dbReference>
<dbReference type="InterPro" id="IPR002305">
    <property type="entry name" value="aa-tRNA-synth_Ic"/>
</dbReference>
<dbReference type="HAMAP" id="MF_02006">
    <property type="entry name" value="Tyr_tRNA_synth_type1"/>
    <property type="match status" value="1"/>
</dbReference>
<feature type="short sequence motif" description="'HIGH' region" evidence="7">
    <location>
        <begin position="44"/>
        <end position="53"/>
    </location>
</feature>
<keyword evidence="1 7" id="KW-0436">Ligase</keyword>
<evidence type="ECO:0000256" key="3">
    <source>
        <dbReference type="ARBA" id="ARBA00022840"/>
    </source>
</evidence>
<feature type="binding site" evidence="7">
    <location>
        <position position="239"/>
    </location>
    <ligand>
        <name>ATP</name>
        <dbReference type="ChEBI" id="CHEBI:30616"/>
    </ligand>
</feature>
<reference evidence="9" key="1">
    <citation type="submission" date="2019-02" db="EMBL/GenBank/DDBJ databases">
        <title>A novel Candidatus Liberibacter species associated with the New Zealand native fuchsia psyllid, Ctenarytaina fuchsiae.</title>
        <authorList>
            <person name="Thompson S.M."/>
            <person name="Jorgensen N."/>
            <person name="David C."/>
            <person name="Bulman S.R."/>
            <person name="Smith G.R."/>
        </authorList>
    </citation>
    <scope>NUCLEOTIDE SEQUENCE</scope>
    <source>
        <strain evidence="9">Oxford</strain>
    </source>
</reference>
<feature type="short sequence motif" description="'KMSKS' region" evidence="7">
    <location>
        <begin position="236"/>
        <end position="240"/>
    </location>
</feature>
<keyword evidence="4 7" id="KW-0648">Protein biosynthesis</keyword>
<dbReference type="GO" id="GO:0004831">
    <property type="term" value="F:tyrosine-tRNA ligase activity"/>
    <property type="evidence" value="ECO:0007669"/>
    <property type="project" value="UniProtKB-UniRule"/>
</dbReference>
<dbReference type="NCBIfam" id="TIGR00234">
    <property type="entry name" value="tyrS"/>
    <property type="match status" value="1"/>
</dbReference>
<dbReference type="AlphaFoldDB" id="A0A937AD25"/>
<keyword evidence="8" id="KW-0694">RNA-binding</keyword>
<evidence type="ECO:0000256" key="2">
    <source>
        <dbReference type="ARBA" id="ARBA00022741"/>
    </source>
</evidence>
<evidence type="ECO:0000256" key="1">
    <source>
        <dbReference type="ARBA" id="ARBA00022598"/>
    </source>
</evidence>